<dbReference type="GO" id="GO:0004842">
    <property type="term" value="F:ubiquitin-protein transferase activity"/>
    <property type="evidence" value="ECO:0007669"/>
    <property type="project" value="InterPro"/>
</dbReference>
<keyword evidence="2 3" id="KW-0833">Ubl conjugation pathway</keyword>
<sequence>LPRAHTCFNRLDLSPAETFEDL</sequence>
<organism evidence="5 6">
    <name type="scientific">Sousa chinensis</name>
    <name type="common">Indo-pacific humpbacked dolphin</name>
    <name type="synonym">Steno chinensis</name>
    <dbReference type="NCBI Taxonomy" id="103600"/>
    <lineage>
        <taxon>Eukaryota</taxon>
        <taxon>Metazoa</taxon>
        <taxon>Chordata</taxon>
        <taxon>Craniata</taxon>
        <taxon>Vertebrata</taxon>
        <taxon>Euteleostomi</taxon>
        <taxon>Mammalia</taxon>
        <taxon>Eutheria</taxon>
        <taxon>Laurasiatheria</taxon>
        <taxon>Artiodactyla</taxon>
        <taxon>Whippomorpha</taxon>
        <taxon>Cetacea</taxon>
        <taxon>Odontoceti</taxon>
        <taxon>Delphinidae</taxon>
        <taxon>Sousa</taxon>
    </lineage>
</organism>
<comment type="caution">
    <text evidence="5">The sequence shown here is derived from an EMBL/GenBank/DDBJ whole genome shotgun (WGS) entry which is preliminary data.</text>
</comment>
<feature type="non-terminal residue" evidence="5">
    <location>
        <position position="1"/>
    </location>
</feature>
<dbReference type="AlphaFoldDB" id="A0A484GRY4"/>
<name>A0A484GRY4_SOUCH</name>
<evidence type="ECO:0000256" key="2">
    <source>
        <dbReference type="ARBA" id="ARBA00022786"/>
    </source>
</evidence>
<keyword evidence="6" id="KW-1185">Reference proteome</keyword>
<accession>A0A484GRY4</accession>
<feature type="active site" description="Glycyl thioester intermediate" evidence="3">
    <location>
        <position position="7"/>
    </location>
</feature>
<evidence type="ECO:0000256" key="3">
    <source>
        <dbReference type="PROSITE-ProRule" id="PRU00104"/>
    </source>
</evidence>
<gene>
    <name evidence="5" type="ORF">DBR06_SOUSAS110134</name>
</gene>
<dbReference type="PROSITE" id="PS50237">
    <property type="entry name" value="HECT"/>
    <property type="match status" value="1"/>
</dbReference>
<proteinExistence type="predicted"/>
<evidence type="ECO:0000313" key="6">
    <source>
        <dbReference type="Proteomes" id="UP000295264"/>
    </source>
</evidence>
<keyword evidence="1" id="KW-0808">Transferase</keyword>
<dbReference type="SUPFAM" id="SSF56204">
    <property type="entry name" value="Hect, E3 ligase catalytic domain"/>
    <property type="match status" value="1"/>
</dbReference>
<reference evidence="5 6" key="1">
    <citation type="journal article" date="2018" name="Genomics">
        <title>Molecular footprints of inshore aquatic adaptation in Indo-Pacific humpback dolphin (Sousa chinensis).</title>
        <authorList>
            <person name="Ming Y."/>
            <person name="Jian J."/>
            <person name="Yu F."/>
            <person name="Yu X."/>
            <person name="Wang J."/>
            <person name="Liu W."/>
        </authorList>
    </citation>
    <scope>NUCLEOTIDE SEQUENCE [LARGE SCALE GENOMIC DNA]</scope>
    <source>
        <strain evidence="5">MY-2018</strain>
        <tissue evidence="5">Skin</tissue>
    </source>
</reference>
<evidence type="ECO:0000313" key="5">
    <source>
        <dbReference type="EMBL" id="TEA38279.1"/>
    </source>
</evidence>
<dbReference type="InterPro" id="IPR035983">
    <property type="entry name" value="Hect_E3_ubiquitin_ligase"/>
</dbReference>
<evidence type="ECO:0000259" key="4">
    <source>
        <dbReference type="PROSITE" id="PS50237"/>
    </source>
</evidence>
<dbReference type="EMBL" id="QWLN02004798">
    <property type="protein sequence ID" value="TEA38279.1"/>
    <property type="molecule type" value="Genomic_DNA"/>
</dbReference>
<feature type="domain" description="HECT" evidence="4">
    <location>
        <begin position="1"/>
        <end position="22"/>
    </location>
</feature>
<evidence type="ECO:0000256" key="1">
    <source>
        <dbReference type="ARBA" id="ARBA00022679"/>
    </source>
</evidence>
<dbReference type="Proteomes" id="UP000295264">
    <property type="component" value="Unassembled WGS sequence"/>
</dbReference>
<protein>
    <recommendedName>
        <fullName evidence="4">HECT domain-containing protein</fullName>
    </recommendedName>
</protein>
<dbReference type="InterPro" id="IPR000569">
    <property type="entry name" value="HECT_dom"/>
</dbReference>